<gene>
    <name evidence="1" type="ORF">NPIL_316531</name>
</gene>
<protein>
    <submittedName>
        <fullName evidence="1">Uncharacterized protein</fullName>
    </submittedName>
</protein>
<comment type="caution">
    <text evidence="1">The sequence shown here is derived from an EMBL/GenBank/DDBJ whole genome shotgun (WGS) entry which is preliminary data.</text>
</comment>
<name>A0A8X6QMJ3_NEPPI</name>
<dbReference type="AlphaFoldDB" id="A0A8X6QMJ3"/>
<dbReference type="EMBL" id="BMAW01128667">
    <property type="protein sequence ID" value="GFU26865.1"/>
    <property type="molecule type" value="Genomic_DNA"/>
</dbReference>
<evidence type="ECO:0000313" key="2">
    <source>
        <dbReference type="Proteomes" id="UP000887013"/>
    </source>
</evidence>
<dbReference type="Proteomes" id="UP000887013">
    <property type="component" value="Unassembled WGS sequence"/>
</dbReference>
<organism evidence="1 2">
    <name type="scientific">Nephila pilipes</name>
    <name type="common">Giant wood spider</name>
    <name type="synonym">Nephila maculata</name>
    <dbReference type="NCBI Taxonomy" id="299642"/>
    <lineage>
        <taxon>Eukaryota</taxon>
        <taxon>Metazoa</taxon>
        <taxon>Ecdysozoa</taxon>
        <taxon>Arthropoda</taxon>
        <taxon>Chelicerata</taxon>
        <taxon>Arachnida</taxon>
        <taxon>Araneae</taxon>
        <taxon>Araneomorphae</taxon>
        <taxon>Entelegynae</taxon>
        <taxon>Araneoidea</taxon>
        <taxon>Nephilidae</taxon>
        <taxon>Nephila</taxon>
    </lineage>
</organism>
<accession>A0A8X6QMJ3</accession>
<sequence length="80" mass="8459">MDANHKKFLPPLCTEMGKATKETQMDANGRIGNSNKDSSILFALLLVCSVLPPVSLTSDHAVSGAHLGVASQGRPVTRVK</sequence>
<proteinExistence type="predicted"/>
<evidence type="ECO:0000313" key="1">
    <source>
        <dbReference type="EMBL" id="GFU26865.1"/>
    </source>
</evidence>
<reference evidence="1" key="1">
    <citation type="submission" date="2020-08" db="EMBL/GenBank/DDBJ databases">
        <title>Multicomponent nature underlies the extraordinary mechanical properties of spider dragline silk.</title>
        <authorList>
            <person name="Kono N."/>
            <person name="Nakamura H."/>
            <person name="Mori M."/>
            <person name="Yoshida Y."/>
            <person name="Ohtoshi R."/>
            <person name="Malay A.D."/>
            <person name="Moran D.A.P."/>
            <person name="Tomita M."/>
            <person name="Numata K."/>
            <person name="Arakawa K."/>
        </authorList>
    </citation>
    <scope>NUCLEOTIDE SEQUENCE</scope>
</reference>
<keyword evidence="2" id="KW-1185">Reference proteome</keyword>